<dbReference type="InterPro" id="IPR016197">
    <property type="entry name" value="Chromo-like_dom_sf"/>
</dbReference>
<feature type="compositionally biased region" description="Low complexity" evidence="4">
    <location>
        <begin position="246"/>
        <end position="256"/>
    </location>
</feature>
<feature type="domain" description="Chromo" evidence="5">
    <location>
        <begin position="11"/>
        <end position="69"/>
    </location>
</feature>
<feature type="region of interest" description="Disordered" evidence="4">
    <location>
        <begin position="222"/>
        <end position="270"/>
    </location>
</feature>
<organism evidence="6 7">
    <name type="scientific">Trichostrongylus colubriformis</name>
    <name type="common">Black scour worm</name>
    <dbReference type="NCBI Taxonomy" id="6319"/>
    <lineage>
        <taxon>Eukaryota</taxon>
        <taxon>Metazoa</taxon>
        <taxon>Ecdysozoa</taxon>
        <taxon>Nematoda</taxon>
        <taxon>Chromadorea</taxon>
        <taxon>Rhabditida</taxon>
        <taxon>Rhabditina</taxon>
        <taxon>Rhabditomorpha</taxon>
        <taxon>Strongyloidea</taxon>
        <taxon>Trichostrongylidae</taxon>
        <taxon>Trichostrongylus</taxon>
    </lineage>
</organism>
<dbReference type="Pfam" id="PF01391">
    <property type="entry name" value="Collagen"/>
    <property type="match status" value="1"/>
</dbReference>
<keyword evidence="2" id="KW-0677">Repeat</keyword>
<evidence type="ECO:0000256" key="1">
    <source>
        <dbReference type="ARBA" id="ARBA00004123"/>
    </source>
</evidence>
<dbReference type="AlphaFoldDB" id="A0AAN8ID60"/>
<evidence type="ECO:0000256" key="4">
    <source>
        <dbReference type="SAM" id="MobiDB-lite"/>
    </source>
</evidence>
<feature type="compositionally biased region" description="Low complexity" evidence="4">
    <location>
        <begin position="225"/>
        <end position="235"/>
    </location>
</feature>
<dbReference type="CDD" id="cd00024">
    <property type="entry name" value="CD_CSD"/>
    <property type="match status" value="1"/>
</dbReference>
<dbReference type="EMBL" id="WIXE01021015">
    <property type="protein sequence ID" value="KAK5968776.1"/>
    <property type="molecule type" value="Genomic_DNA"/>
</dbReference>
<comment type="subcellular location">
    <subcellularLocation>
        <location evidence="1">Nucleus</location>
    </subcellularLocation>
</comment>
<evidence type="ECO:0000259" key="5">
    <source>
        <dbReference type="PROSITE" id="PS50013"/>
    </source>
</evidence>
<dbReference type="GO" id="GO:0005634">
    <property type="term" value="C:nucleus"/>
    <property type="evidence" value="ECO:0007669"/>
    <property type="project" value="UniProtKB-SubCell"/>
</dbReference>
<dbReference type="InterPro" id="IPR008160">
    <property type="entry name" value="Collagen"/>
</dbReference>
<evidence type="ECO:0000313" key="6">
    <source>
        <dbReference type="EMBL" id="KAK5968776.1"/>
    </source>
</evidence>
<dbReference type="InterPro" id="IPR023780">
    <property type="entry name" value="Chromo_domain"/>
</dbReference>
<name>A0AAN8ID60_TRICO</name>
<dbReference type="InterPro" id="IPR051219">
    <property type="entry name" value="Heterochromatin_chromo-domain"/>
</dbReference>
<dbReference type="SUPFAM" id="SSF54160">
    <property type="entry name" value="Chromo domain-like"/>
    <property type="match status" value="1"/>
</dbReference>
<sequence length="289" mass="31128">MDSDSEERITYVVDKILDSRKVNGKREYLILWQGYGIEDATWESDEHCDCPDAIAEFHREKKAAKAKKLIRDGSILNKSGSKQQLDKKPSDESKSARYVGRIKVPLVKHGAARRYHIERGRKMEAILGVNKDGDDVLTLSTYLSSWSAQMVLSSQCEVGLLPREFCFMVFFFKISWQEFVYVAQPSSNRTARQAYSTDGGVTGGNTGSGQCSGCCLPGPPGPAGTPGKPGRNGAPGPKGPPGPDGQPGADGNPGAPGEHGPPGDSGEKGICPKYCAIDGGVFFEDGTRR</sequence>
<dbReference type="InterPro" id="IPR000953">
    <property type="entry name" value="Chromo/chromo_shadow_dom"/>
</dbReference>
<reference evidence="6 7" key="1">
    <citation type="submission" date="2019-10" db="EMBL/GenBank/DDBJ databases">
        <title>Assembly and Annotation for the nematode Trichostrongylus colubriformis.</title>
        <authorList>
            <person name="Martin J."/>
        </authorList>
    </citation>
    <scope>NUCLEOTIDE SEQUENCE [LARGE SCALE GENOMIC DNA]</scope>
    <source>
        <strain evidence="6">G859</strain>
        <tissue evidence="6">Whole worm</tissue>
    </source>
</reference>
<keyword evidence="3" id="KW-0539">Nucleus</keyword>
<dbReference type="SMART" id="SM00298">
    <property type="entry name" value="CHROMO"/>
    <property type="match status" value="1"/>
</dbReference>
<dbReference type="PANTHER" id="PTHR22812">
    <property type="entry name" value="CHROMOBOX PROTEIN"/>
    <property type="match status" value="1"/>
</dbReference>
<evidence type="ECO:0000313" key="7">
    <source>
        <dbReference type="Proteomes" id="UP001331761"/>
    </source>
</evidence>
<dbReference type="PROSITE" id="PS50013">
    <property type="entry name" value="CHROMO_2"/>
    <property type="match status" value="1"/>
</dbReference>
<evidence type="ECO:0000256" key="3">
    <source>
        <dbReference type="ARBA" id="ARBA00023242"/>
    </source>
</evidence>
<dbReference type="Pfam" id="PF00385">
    <property type="entry name" value="Chromo"/>
    <property type="match status" value="1"/>
</dbReference>
<dbReference type="Gene3D" id="2.40.50.40">
    <property type="match status" value="1"/>
</dbReference>
<accession>A0AAN8ID60</accession>
<proteinExistence type="predicted"/>
<keyword evidence="7" id="KW-1185">Reference proteome</keyword>
<evidence type="ECO:0000256" key="2">
    <source>
        <dbReference type="ARBA" id="ARBA00022737"/>
    </source>
</evidence>
<comment type="caution">
    <text evidence="6">The sequence shown here is derived from an EMBL/GenBank/DDBJ whole genome shotgun (WGS) entry which is preliminary data.</text>
</comment>
<gene>
    <name evidence="6" type="ORF">GCK32_006637</name>
</gene>
<protein>
    <recommendedName>
        <fullName evidence="5">Chromo domain-containing protein</fullName>
    </recommendedName>
</protein>
<dbReference type="Proteomes" id="UP001331761">
    <property type="component" value="Unassembled WGS sequence"/>
</dbReference>